<evidence type="ECO:0000313" key="1">
    <source>
        <dbReference type="EMBL" id="KEC66974.1"/>
    </source>
</evidence>
<proteinExistence type="predicted"/>
<sequence>MSANMDISMKKDLARKSVRKHFIHEVSCYIVCIREVK</sequence>
<dbReference type="EMBL" id="AHPD01000002">
    <property type="protein sequence ID" value="KEC66974.1"/>
    <property type="molecule type" value="Genomic_DNA"/>
</dbReference>
<name>A0ABR4SR26_BARQI</name>
<dbReference type="Proteomes" id="UP000027143">
    <property type="component" value="Unassembled WGS sequence"/>
</dbReference>
<organism evidence="1 2">
    <name type="scientific">Bartonella quintana JK 68</name>
    <dbReference type="NCBI Taxonomy" id="1134503"/>
    <lineage>
        <taxon>Bacteria</taxon>
        <taxon>Pseudomonadati</taxon>
        <taxon>Pseudomonadota</taxon>
        <taxon>Alphaproteobacteria</taxon>
        <taxon>Hyphomicrobiales</taxon>
        <taxon>Bartonellaceae</taxon>
        <taxon>Bartonella</taxon>
    </lineage>
</organism>
<gene>
    <name evidence="1" type="ORF">O7U_00248</name>
</gene>
<keyword evidence="2" id="KW-1185">Reference proteome</keyword>
<accession>A0ABR4SR26</accession>
<reference evidence="1 2" key="1">
    <citation type="submission" date="2012-04" db="EMBL/GenBank/DDBJ databases">
        <title>The Genome Sequence of Bartonella quintana JK 68.</title>
        <authorList>
            <consortium name="The Broad Institute Genome Sequencing Platform"/>
            <consortium name="The Broad Institute Genome Sequencing Center for Infectious Disease"/>
            <person name="Feldgarden M."/>
            <person name="Kirby J."/>
            <person name="Kosoy M."/>
            <person name="Birtles R."/>
            <person name="Probert W.S."/>
            <person name="Chiaraviglio L."/>
            <person name="Walker B."/>
            <person name="Young S.K."/>
            <person name="Zeng Q."/>
            <person name="Gargeya S."/>
            <person name="Fitzgerald M."/>
            <person name="Haas B."/>
            <person name="Abouelleil A."/>
            <person name="Alvarado L."/>
            <person name="Arachchi H.M."/>
            <person name="Berlin A.M."/>
            <person name="Chapman S.B."/>
            <person name="Goldberg J."/>
            <person name="Griggs A."/>
            <person name="Gujja S."/>
            <person name="Hansen M."/>
            <person name="Howarth C."/>
            <person name="Imamovic A."/>
            <person name="Larimer J."/>
            <person name="McCowen C."/>
            <person name="Montmayeur A."/>
            <person name="Murphy C."/>
            <person name="Neiman D."/>
            <person name="Pearson M."/>
            <person name="Priest M."/>
            <person name="Roberts A."/>
            <person name="Saif S."/>
            <person name="Shea T."/>
            <person name="Sisk P."/>
            <person name="Sykes S."/>
            <person name="Wortman J."/>
            <person name="Nusbaum C."/>
            <person name="Birren B."/>
        </authorList>
    </citation>
    <scope>NUCLEOTIDE SEQUENCE [LARGE SCALE GENOMIC DNA]</scope>
    <source>
        <strain evidence="1 2">JK 68</strain>
    </source>
</reference>
<comment type="caution">
    <text evidence="1">The sequence shown here is derived from an EMBL/GenBank/DDBJ whole genome shotgun (WGS) entry which is preliminary data.</text>
</comment>
<evidence type="ECO:0000313" key="2">
    <source>
        <dbReference type="Proteomes" id="UP000027143"/>
    </source>
</evidence>
<protein>
    <submittedName>
        <fullName evidence="1">Uncharacterized protein</fullName>
    </submittedName>
</protein>